<dbReference type="EMBL" id="CP141890">
    <property type="protein sequence ID" value="WRT70253.1"/>
    <property type="molecule type" value="Genomic_DNA"/>
</dbReference>
<feature type="compositionally biased region" description="Polar residues" evidence="1">
    <location>
        <begin position="247"/>
        <end position="260"/>
    </location>
</feature>
<evidence type="ECO:0000313" key="4">
    <source>
        <dbReference type="Proteomes" id="UP001329825"/>
    </source>
</evidence>
<feature type="compositionally biased region" description="Low complexity" evidence="1">
    <location>
        <begin position="197"/>
        <end position="216"/>
    </location>
</feature>
<reference evidence="3 4" key="1">
    <citation type="submission" date="2024-01" db="EMBL/GenBank/DDBJ databases">
        <title>Comparative genomics of Cryptococcus and Kwoniella reveals pathogenesis evolution and contrasting modes of karyotype evolution via chromosome fusion or intercentromeric recombination.</title>
        <authorList>
            <person name="Coelho M.A."/>
            <person name="David-Palma M."/>
            <person name="Shea T."/>
            <person name="Bowers K."/>
            <person name="McGinley-Smith S."/>
            <person name="Mohammad A.W."/>
            <person name="Gnirke A."/>
            <person name="Yurkov A.M."/>
            <person name="Nowrousian M."/>
            <person name="Sun S."/>
            <person name="Cuomo C.A."/>
            <person name="Heitman J."/>
        </authorList>
    </citation>
    <scope>NUCLEOTIDE SEQUENCE [LARGE SCALE GENOMIC DNA]</scope>
    <source>
        <strain evidence="3">CBS 11374</strain>
    </source>
</reference>
<dbReference type="NCBIfam" id="TIGR02251">
    <property type="entry name" value="HIF-SF_euk"/>
    <property type="match status" value="1"/>
</dbReference>
<dbReference type="SUPFAM" id="SSF56784">
    <property type="entry name" value="HAD-like"/>
    <property type="match status" value="1"/>
</dbReference>
<feature type="compositionally biased region" description="Basic and acidic residues" evidence="1">
    <location>
        <begin position="316"/>
        <end position="325"/>
    </location>
</feature>
<name>A0ABZ1D855_9TREE</name>
<feature type="compositionally biased region" description="Low complexity" evidence="1">
    <location>
        <begin position="19"/>
        <end position="31"/>
    </location>
</feature>
<feature type="compositionally biased region" description="Basic and acidic residues" evidence="1">
    <location>
        <begin position="282"/>
        <end position="291"/>
    </location>
</feature>
<dbReference type="InterPro" id="IPR050365">
    <property type="entry name" value="TIM50"/>
</dbReference>
<evidence type="ECO:0000256" key="1">
    <source>
        <dbReference type="SAM" id="MobiDB-lite"/>
    </source>
</evidence>
<dbReference type="GeneID" id="87959378"/>
<evidence type="ECO:0000313" key="3">
    <source>
        <dbReference type="EMBL" id="WRT70253.1"/>
    </source>
</evidence>
<dbReference type="CDD" id="cd07521">
    <property type="entry name" value="HAD_FCP1-like"/>
    <property type="match status" value="1"/>
</dbReference>
<feature type="compositionally biased region" description="Polar residues" evidence="1">
    <location>
        <begin position="389"/>
        <end position="400"/>
    </location>
</feature>
<feature type="compositionally biased region" description="Polar residues" evidence="1">
    <location>
        <begin position="301"/>
        <end position="311"/>
    </location>
</feature>
<feature type="domain" description="FCP1 homology" evidence="2">
    <location>
        <begin position="456"/>
        <end position="614"/>
    </location>
</feature>
<feature type="region of interest" description="Disordered" evidence="1">
    <location>
        <begin position="242"/>
        <end position="409"/>
    </location>
</feature>
<evidence type="ECO:0000259" key="2">
    <source>
        <dbReference type="PROSITE" id="PS50969"/>
    </source>
</evidence>
<keyword evidence="4" id="KW-1185">Reference proteome</keyword>
<protein>
    <recommendedName>
        <fullName evidence="2">FCP1 homology domain-containing protein</fullName>
    </recommendedName>
</protein>
<dbReference type="RefSeq" id="XP_062794992.1">
    <property type="nucleotide sequence ID" value="XM_062938941.1"/>
</dbReference>
<proteinExistence type="predicted"/>
<dbReference type="SMART" id="SM00577">
    <property type="entry name" value="CPDc"/>
    <property type="match status" value="1"/>
</dbReference>
<dbReference type="Pfam" id="PF03031">
    <property type="entry name" value="NIF"/>
    <property type="match status" value="1"/>
</dbReference>
<feature type="compositionally biased region" description="Low complexity" evidence="1">
    <location>
        <begin position="75"/>
        <end position="84"/>
    </location>
</feature>
<dbReference type="InterPro" id="IPR004274">
    <property type="entry name" value="FCP1_dom"/>
</dbReference>
<feature type="compositionally biased region" description="Polar residues" evidence="1">
    <location>
        <begin position="145"/>
        <end position="190"/>
    </location>
</feature>
<gene>
    <name evidence="3" type="ORF">IL334_007248</name>
</gene>
<dbReference type="Proteomes" id="UP001329825">
    <property type="component" value="Chromosome 10"/>
</dbReference>
<dbReference type="PROSITE" id="PS50969">
    <property type="entry name" value="FCP1"/>
    <property type="match status" value="1"/>
</dbReference>
<dbReference type="InterPro" id="IPR011948">
    <property type="entry name" value="Dullard_phosphatase"/>
</dbReference>
<sequence length="629" mass="66652">MTSTGLNPAFATTTPVSPASQSQAKTQSQSANVESTSGSVRQHQTTQPPLLSNPISTSKSNTSITHQAPPELTITPASASSTPTVSQTHTVPQPQPLDPSTTTSTTSGAMKEKGNHPTESETALLAQQQGGSTSHYNGETRKGENSISSLTRKLSGKSNPSKAAITSTSEPNEKPISSEQAAPVPNTTKPSPAHSHPTQASSTSNPPTATTSTQKAAQKKKKKRKGLAGFLLALGCLSADEFEENPKQASSKATSTTQKPGTAVTTAPATTTSAPAAPTTQTKDKKLDDAPVKGGLGHQIDPTSTTGSTLVDANAEGDKAVKPNEELVVAPAEPHTLPEEETAGVTSSAVQPPGGGSSLLGTPTRSHPQRRDSDNAATSTSADAEHTETSGGYTDISNSEIQDESTGVAAEEGVDEYGMEDEYEDEEDRLISQGGMGIPIDENGHPAPLLPPILKEHHGRKCLVLDLDETLLHSSFKSLPTADYIVPVEIESQIHNVYVIKRPGVDHFLKEMGKIYEIVIFTASLSKYADPVLDMLDIHRVVTHRLFRESCYNHKGNYVKDLSQLGRSIETSIIIDNSPASYIFHPNNAVPVSTWFNDPHDTELTDLCPFLTDLATVDDIRGVLDGRMS</sequence>
<feature type="compositionally biased region" description="Polar residues" evidence="1">
    <location>
        <begin position="32"/>
        <end position="66"/>
    </location>
</feature>
<feature type="compositionally biased region" description="Low complexity" evidence="1">
    <location>
        <begin position="262"/>
        <end position="281"/>
    </location>
</feature>
<accession>A0ABZ1D855</accession>
<dbReference type="PANTHER" id="PTHR12210">
    <property type="entry name" value="DULLARD PROTEIN PHOSPHATASE"/>
    <property type="match status" value="1"/>
</dbReference>
<dbReference type="InterPro" id="IPR023214">
    <property type="entry name" value="HAD_sf"/>
</dbReference>
<dbReference type="InterPro" id="IPR036412">
    <property type="entry name" value="HAD-like_sf"/>
</dbReference>
<feature type="compositionally biased region" description="Polar residues" evidence="1">
    <location>
        <begin position="1"/>
        <end position="18"/>
    </location>
</feature>
<dbReference type="Gene3D" id="3.40.50.1000">
    <property type="entry name" value="HAD superfamily/HAD-like"/>
    <property type="match status" value="1"/>
</dbReference>
<feature type="region of interest" description="Disordered" evidence="1">
    <location>
        <begin position="1"/>
        <end position="225"/>
    </location>
</feature>
<feature type="compositionally biased region" description="Polar residues" evidence="1">
    <location>
        <begin position="125"/>
        <end position="137"/>
    </location>
</feature>
<organism evidence="3 4">
    <name type="scientific">Kwoniella shivajii</name>
    <dbReference type="NCBI Taxonomy" id="564305"/>
    <lineage>
        <taxon>Eukaryota</taxon>
        <taxon>Fungi</taxon>
        <taxon>Dikarya</taxon>
        <taxon>Basidiomycota</taxon>
        <taxon>Agaricomycotina</taxon>
        <taxon>Tremellomycetes</taxon>
        <taxon>Tremellales</taxon>
        <taxon>Cryptococcaceae</taxon>
        <taxon>Kwoniella</taxon>
    </lineage>
</organism>
<feature type="compositionally biased region" description="Basic and acidic residues" evidence="1">
    <location>
        <begin position="110"/>
        <end position="119"/>
    </location>
</feature>